<evidence type="ECO:0000313" key="1">
    <source>
        <dbReference type="EMBL" id="ABB05649.1"/>
    </source>
</evidence>
<gene>
    <name evidence="1" type="ordered locus">Bcep18194_C6599</name>
</gene>
<accession>Q39PG7</accession>
<reference evidence="1" key="1">
    <citation type="submission" date="2009-01" db="EMBL/GenBank/DDBJ databases">
        <title>Complete sequence of chromosome 3 of Burkholderia sp. 383.</title>
        <authorList>
            <consortium name="US DOE Joint Genome Institute"/>
            <person name="Copeland A."/>
            <person name="Lucas S."/>
            <person name="Lapidus A."/>
            <person name="Barry K."/>
            <person name="Detter J.C."/>
            <person name="Glavina T."/>
            <person name="Hammon N."/>
            <person name="Israni S."/>
            <person name="Pitluck S."/>
            <person name="Chain P."/>
            <person name="Malfatti S."/>
            <person name="Shin M."/>
            <person name="Vergez L."/>
            <person name="Schmutz J."/>
            <person name="Larimer F."/>
            <person name="Land M."/>
            <person name="Kyrpides N."/>
            <person name="Lykidis A."/>
            <person name="Richardson P."/>
        </authorList>
    </citation>
    <scope>NUCLEOTIDE SEQUENCE</scope>
    <source>
        <strain evidence="1">383</strain>
    </source>
</reference>
<dbReference type="PATRIC" id="fig|482957.22.peg.7105"/>
<dbReference type="GeneID" id="45092023"/>
<dbReference type="KEGG" id="bur:Bcep18194_C6599"/>
<dbReference type="Proteomes" id="UP000002705">
    <property type="component" value="Chromosome 3"/>
</dbReference>
<proteinExistence type="predicted"/>
<sequence length="355" mass="40885">MHDLLLGFEKFKNISLGDPFFDSLKSDYDEFGEWFLKKSEHQAYTFRNKAGLLDGFLYLKQEDGPVLDSTPPLPGARRLKIGTFKINPHGTRLGERFIKRAFDVAVHARVDAIYVTIFAKHKALVDLFFRYGFLQKAIKQTANGQELVLERRLDLVFKDVVLDYPRIPIGTGRHFVLSLYPQWHSRLLPDSLLRTESSSILQDISHTNSIHKIYLAAMSGVEQLRRGDTLLIYRTAEGGSAYYTSVVTSLCVVEELTNVKNFATVEQFLAYCAPYSIFSELELRNFYKSRRYPWVIRFTYNLALSRRPNRKALVEQVGMNPGMYWGFFQISTLQLKHILQLSSDYEKASSLVYSS</sequence>
<dbReference type="HOGENOM" id="CLU_039297_0_0_4"/>
<organism evidence="1 2">
    <name type="scientific">Burkholderia lata (strain ATCC 17760 / DSM 23089 / LMG 22485 / NCIMB 9086 / R18194 / 383)</name>
    <dbReference type="NCBI Taxonomy" id="482957"/>
    <lineage>
        <taxon>Bacteria</taxon>
        <taxon>Pseudomonadati</taxon>
        <taxon>Pseudomonadota</taxon>
        <taxon>Betaproteobacteria</taxon>
        <taxon>Burkholderiales</taxon>
        <taxon>Burkholderiaceae</taxon>
        <taxon>Burkholderia</taxon>
        <taxon>Burkholderia cepacia complex</taxon>
    </lineage>
</organism>
<protein>
    <submittedName>
        <fullName evidence="1">Uncharacterized protein</fullName>
    </submittedName>
</protein>
<name>Q39PG7_BURL3</name>
<dbReference type="RefSeq" id="WP_011349293.1">
    <property type="nucleotide sequence ID" value="NC_007509.1"/>
</dbReference>
<evidence type="ECO:0000313" key="2">
    <source>
        <dbReference type="Proteomes" id="UP000002705"/>
    </source>
</evidence>
<keyword evidence="2" id="KW-1185">Reference proteome</keyword>
<dbReference type="EMBL" id="CP000150">
    <property type="protein sequence ID" value="ABB05649.1"/>
    <property type="molecule type" value="Genomic_DNA"/>
</dbReference>
<dbReference type="AlphaFoldDB" id="Q39PG7"/>